<proteinExistence type="predicted"/>
<dbReference type="InterPro" id="IPR010006">
    <property type="entry name" value="Phage_P4_Psu"/>
</dbReference>
<dbReference type="AlphaFoldDB" id="A0A1W6B1M0"/>
<dbReference type="EMBL" id="CP019706">
    <property type="protein sequence ID" value="ARJ40989.1"/>
    <property type="molecule type" value="Genomic_DNA"/>
</dbReference>
<dbReference type="Gene3D" id="1.20.58.1090">
    <property type="entry name" value="Phage polarity suppression protein monomer"/>
    <property type="match status" value="1"/>
</dbReference>
<dbReference type="Proteomes" id="UP000192900">
    <property type="component" value="Chromosome"/>
</dbReference>
<dbReference type="STRING" id="1891675.B1H58_02570"/>
<sequence>MINATTPQDALSQYLRAGESWRTLRADRENKQQQLETLFSSEGKPTDYGQQADNLREWQDVLTWQIICAAGDVLQAHRHVTDACVSEALTAFMEAHGAALTGALAPYLNGPAGLETAMRTLRAAVVREAEISAPVVAEEYQTILNETGLYPDSAVRDDATTIRTPARDAGYRFRLEKLNAQQEGR</sequence>
<name>A0A1W6B1M0_9GAMM</name>
<dbReference type="Pfam" id="PF07455">
    <property type="entry name" value="Psu"/>
    <property type="match status" value="1"/>
</dbReference>
<evidence type="ECO:0000313" key="1">
    <source>
        <dbReference type="EMBL" id="ARJ40989.1"/>
    </source>
</evidence>
<accession>A0A1W6B1M0</accession>
<dbReference type="RefSeq" id="WP_085067833.1">
    <property type="nucleotide sequence ID" value="NZ_CP019706.1"/>
</dbReference>
<evidence type="ECO:0008006" key="3">
    <source>
        <dbReference type="Google" id="ProtNLM"/>
    </source>
</evidence>
<dbReference type="OrthoDB" id="6539942at2"/>
<dbReference type="KEGG" id="palh:B1H58_02570"/>
<reference evidence="1 2" key="1">
    <citation type="submission" date="2017-02" db="EMBL/GenBank/DDBJ databases">
        <title>Complete genome sequence of the drought resistance-promoting endophyte Pantoea alhagi LTYR-11Z.</title>
        <authorList>
            <person name="Zhang L."/>
        </authorList>
    </citation>
    <scope>NUCLEOTIDE SEQUENCE [LARGE SCALE GENOMIC DNA]</scope>
    <source>
        <strain evidence="1 2">LTYR-11Z</strain>
    </source>
</reference>
<gene>
    <name evidence="1" type="ORF">B1H58_02570</name>
</gene>
<evidence type="ECO:0000313" key="2">
    <source>
        <dbReference type="Proteomes" id="UP000192900"/>
    </source>
</evidence>
<organism evidence="1 2">
    <name type="scientific">Pantoea alhagi</name>
    <dbReference type="NCBI Taxonomy" id="1891675"/>
    <lineage>
        <taxon>Bacteria</taxon>
        <taxon>Pseudomonadati</taxon>
        <taxon>Pseudomonadota</taxon>
        <taxon>Gammaproteobacteria</taxon>
        <taxon>Enterobacterales</taxon>
        <taxon>Erwiniaceae</taxon>
        <taxon>Pantoea</taxon>
    </lineage>
</organism>
<keyword evidence="2" id="KW-1185">Reference proteome</keyword>
<protein>
    <recommendedName>
        <fullName evidence="3">Phage polarity suppression protein</fullName>
    </recommendedName>
</protein>